<evidence type="ECO:0000313" key="3">
    <source>
        <dbReference type="EMBL" id="WFD47764.1"/>
    </source>
</evidence>
<reference evidence="3 4" key="1">
    <citation type="journal article" date="2020" name="Elife">
        <title>Loss of centromere function drives karyotype evolution in closely related Malassezia species.</title>
        <authorList>
            <person name="Sankaranarayanan S.R."/>
            <person name="Ianiri G."/>
            <person name="Coelho M.A."/>
            <person name="Reza M.H."/>
            <person name="Thimmappa B.C."/>
            <person name="Ganguly P."/>
            <person name="Vadnala R.N."/>
            <person name="Sun S."/>
            <person name="Siddharthan R."/>
            <person name="Tellgren-Roth C."/>
            <person name="Dawson T.L."/>
            <person name="Heitman J."/>
            <person name="Sanyal K."/>
        </authorList>
    </citation>
    <scope>NUCLEOTIDE SEQUENCE [LARGE SCALE GENOMIC DNA]</scope>
    <source>
        <strain evidence="3">CBS14141</strain>
    </source>
</reference>
<dbReference type="GO" id="GO:0004830">
    <property type="term" value="F:tryptophan-tRNA ligase activity"/>
    <property type="evidence" value="ECO:0007669"/>
    <property type="project" value="UniProtKB-EC"/>
</dbReference>
<accession>A0ABY8ERU3</accession>
<sequence length="102" mass="11347">MEQNDDMESLAKDLAKTSVVPDGSAPATTADTAQKVTPWDVEGGYVDGKQVSIDYNKLIKEFGTKPIDAALLERFERLTGRKPHPLLRRGSFFSHRYVTLAH</sequence>
<evidence type="ECO:0000256" key="1">
    <source>
        <dbReference type="ARBA" id="ARBA00030268"/>
    </source>
</evidence>
<gene>
    <name evidence="3" type="primary">WRS1_1</name>
    <name evidence="3" type="ORF">GLX27_002425</name>
</gene>
<dbReference type="EMBL" id="CP046235">
    <property type="protein sequence ID" value="WFD47764.1"/>
    <property type="molecule type" value="Genomic_DNA"/>
</dbReference>
<dbReference type="SUPFAM" id="SSF52374">
    <property type="entry name" value="Nucleotidylyl transferase"/>
    <property type="match status" value="1"/>
</dbReference>
<evidence type="ECO:0000313" key="4">
    <source>
        <dbReference type="Proteomes" id="UP000818624"/>
    </source>
</evidence>
<proteinExistence type="predicted"/>
<organism evidence="3 4">
    <name type="scientific">Malassezia furfur</name>
    <name type="common">Pityriasis versicolor infection agent</name>
    <name type="synonym">Pityrosporum furfur</name>
    <dbReference type="NCBI Taxonomy" id="55194"/>
    <lineage>
        <taxon>Eukaryota</taxon>
        <taxon>Fungi</taxon>
        <taxon>Dikarya</taxon>
        <taxon>Basidiomycota</taxon>
        <taxon>Ustilaginomycotina</taxon>
        <taxon>Malasseziomycetes</taxon>
        <taxon>Malasseziales</taxon>
        <taxon>Malasseziaceae</taxon>
        <taxon>Malassezia</taxon>
    </lineage>
</organism>
<dbReference type="PANTHER" id="PTHR10055:SF1">
    <property type="entry name" value="TRYPTOPHAN--TRNA LIGASE, CYTOPLASMIC"/>
    <property type="match status" value="1"/>
</dbReference>
<name>A0ABY8ERU3_MALFU</name>
<dbReference type="InterPro" id="IPR014729">
    <property type="entry name" value="Rossmann-like_a/b/a_fold"/>
</dbReference>
<dbReference type="Gene3D" id="3.40.50.620">
    <property type="entry name" value="HUPs"/>
    <property type="match status" value="1"/>
</dbReference>
<dbReference type="PANTHER" id="PTHR10055">
    <property type="entry name" value="TRYPTOPHANYL-TRNA SYNTHETASE"/>
    <property type="match status" value="1"/>
</dbReference>
<feature type="region of interest" description="Disordered" evidence="2">
    <location>
        <begin position="1"/>
        <end position="34"/>
    </location>
</feature>
<keyword evidence="4" id="KW-1185">Reference proteome</keyword>
<evidence type="ECO:0000256" key="2">
    <source>
        <dbReference type="SAM" id="MobiDB-lite"/>
    </source>
</evidence>
<protein>
    <recommendedName>
        <fullName evidence="1">Tryptophanyl-tRNA synthetase</fullName>
    </recommendedName>
</protein>
<keyword evidence="3" id="KW-0436">Ligase</keyword>
<dbReference type="Proteomes" id="UP000818624">
    <property type="component" value="Chromosome 2"/>
</dbReference>